<accession>C0PA30</accession>
<evidence type="ECO:0000256" key="1">
    <source>
        <dbReference type="SAM" id="MobiDB-lite"/>
    </source>
</evidence>
<dbReference type="EMBL" id="BT065149">
    <property type="protein sequence ID" value="ACN31025.1"/>
    <property type="molecule type" value="mRNA"/>
</dbReference>
<evidence type="ECO:0000313" key="2">
    <source>
        <dbReference type="EMBL" id="ACN31025.1"/>
    </source>
</evidence>
<dbReference type="AlphaFoldDB" id="C0PA30"/>
<organism evidence="2">
    <name type="scientific">Zea mays</name>
    <name type="common">Maize</name>
    <dbReference type="NCBI Taxonomy" id="4577"/>
    <lineage>
        <taxon>Eukaryota</taxon>
        <taxon>Viridiplantae</taxon>
        <taxon>Streptophyta</taxon>
        <taxon>Embryophyta</taxon>
        <taxon>Tracheophyta</taxon>
        <taxon>Spermatophyta</taxon>
        <taxon>Magnoliopsida</taxon>
        <taxon>Liliopsida</taxon>
        <taxon>Poales</taxon>
        <taxon>Poaceae</taxon>
        <taxon>PACMAD clade</taxon>
        <taxon>Panicoideae</taxon>
        <taxon>Andropogonodae</taxon>
        <taxon>Andropogoneae</taxon>
        <taxon>Tripsacinae</taxon>
        <taxon>Zea</taxon>
    </lineage>
</organism>
<protein>
    <submittedName>
        <fullName evidence="2">Uncharacterized protein</fullName>
    </submittedName>
</protein>
<name>C0PA30_MAIZE</name>
<proteinExistence type="evidence at transcript level"/>
<feature type="region of interest" description="Disordered" evidence="1">
    <location>
        <begin position="64"/>
        <end position="103"/>
    </location>
</feature>
<sequence>MPEHPPCFTPILKHKTSFRSALIWFRCFKAFSVNEIAGAMLPDVAVAAAGGVGARRETAALLAPPSAPRGKRIEEAGEDEETARWGRAVPARSSTAATSPLTRPSPAAAVEAAVADTVAGAVMEAATAVAVEATAVVVEATAAVGDTVVQTAAAATATTTGTGGTERWGPLRPSYLVRFCYRVHPSLEGVYLRLWSSRVRMFRFVFVVVVAHLCF</sequence>
<reference evidence="2" key="1">
    <citation type="journal article" date="2009" name="PLoS Genet.">
        <title>Sequencing, mapping, and analysis of 27,455 maize full-length cDNAs.</title>
        <authorList>
            <person name="Soderlund C."/>
            <person name="Descour A."/>
            <person name="Kudrna D."/>
            <person name="Bomhoff M."/>
            <person name="Boyd L."/>
            <person name="Currie J."/>
            <person name="Angelova A."/>
            <person name="Collura K."/>
            <person name="Wissotski M."/>
            <person name="Ashley E."/>
            <person name="Morrow D."/>
            <person name="Fernandes J."/>
            <person name="Walbot V."/>
            <person name="Yu Y."/>
        </authorList>
    </citation>
    <scope>NUCLEOTIDE SEQUENCE</scope>
    <source>
        <strain evidence="2">B73</strain>
    </source>
</reference>
<feature type="compositionally biased region" description="Polar residues" evidence="1">
    <location>
        <begin position="92"/>
        <end position="102"/>
    </location>
</feature>